<dbReference type="InterPro" id="IPR032710">
    <property type="entry name" value="NTF2-like_dom_sf"/>
</dbReference>
<keyword evidence="3" id="KW-1185">Reference proteome</keyword>
<protein>
    <recommendedName>
        <fullName evidence="1">SnoaL-like domain-containing protein</fullName>
    </recommendedName>
</protein>
<feature type="domain" description="SnoaL-like" evidence="1">
    <location>
        <begin position="53"/>
        <end position="158"/>
    </location>
</feature>
<reference evidence="2 3" key="1">
    <citation type="submission" date="2019-06" db="EMBL/GenBank/DDBJ databases">
        <title>Spirosoma utsteinense sp. nov. isolated from Antarctic ice-free soils.</title>
        <authorList>
            <person name="Tahon G."/>
        </authorList>
    </citation>
    <scope>NUCLEOTIDE SEQUENCE [LARGE SCALE GENOMIC DNA]</scope>
    <source>
        <strain evidence="2 3">LMG 31447</strain>
    </source>
</reference>
<gene>
    <name evidence="2" type="ORF">FH603_4092</name>
</gene>
<evidence type="ECO:0000313" key="3">
    <source>
        <dbReference type="Proteomes" id="UP000700732"/>
    </source>
</evidence>
<dbReference type="Pfam" id="PF12680">
    <property type="entry name" value="SnoaL_2"/>
    <property type="match status" value="1"/>
</dbReference>
<organism evidence="2 3">
    <name type="scientific">Spirosoma utsteinense</name>
    <dbReference type="NCBI Taxonomy" id="2585773"/>
    <lineage>
        <taxon>Bacteria</taxon>
        <taxon>Pseudomonadati</taxon>
        <taxon>Bacteroidota</taxon>
        <taxon>Cytophagia</taxon>
        <taxon>Cytophagales</taxon>
        <taxon>Cytophagaceae</taxon>
        <taxon>Spirosoma</taxon>
    </lineage>
</organism>
<sequence>MKTIVISLLIVLSSSKVPQKTVQPTTVDQDRQQKITQPKNTTAMEKQAMEVVSTFLTAIQQGNHDVLALSLHPDVTWNQPGKNRFAGQKTSRADVFKLVGGMVEASEKSLRLTDVKTLAVNGNQVACLLHWKAMQSNGGILDVDNIDVYTVKNGQIVNATIFSADLEQEDNFWLN</sequence>
<accession>A0ABR6WBP5</accession>
<proteinExistence type="predicted"/>
<evidence type="ECO:0000259" key="1">
    <source>
        <dbReference type="Pfam" id="PF12680"/>
    </source>
</evidence>
<dbReference type="EMBL" id="VFIA01000028">
    <property type="protein sequence ID" value="MBC3793573.1"/>
    <property type="molecule type" value="Genomic_DNA"/>
</dbReference>
<dbReference type="RefSeq" id="WP_235985235.1">
    <property type="nucleotide sequence ID" value="NZ_VFIA01000028.1"/>
</dbReference>
<comment type="caution">
    <text evidence="2">The sequence shown here is derived from an EMBL/GenBank/DDBJ whole genome shotgun (WGS) entry which is preliminary data.</text>
</comment>
<evidence type="ECO:0000313" key="2">
    <source>
        <dbReference type="EMBL" id="MBC3793573.1"/>
    </source>
</evidence>
<dbReference type="Gene3D" id="3.10.450.50">
    <property type="match status" value="1"/>
</dbReference>
<dbReference type="InterPro" id="IPR037401">
    <property type="entry name" value="SnoaL-like"/>
</dbReference>
<dbReference type="Proteomes" id="UP000700732">
    <property type="component" value="Unassembled WGS sequence"/>
</dbReference>
<dbReference type="SUPFAM" id="SSF54427">
    <property type="entry name" value="NTF2-like"/>
    <property type="match status" value="1"/>
</dbReference>
<name>A0ABR6WBP5_9BACT</name>